<evidence type="ECO:0000313" key="1">
    <source>
        <dbReference type="EMBL" id="THF34314.1"/>
    </source>
</evidence>
<sequence>MTDQGVEIAHISFFLAREDKKIGSILDQKKDILKNLSASEFRFKVQDIDCHFIYFETTSVKSNPPWLNFINEKLPLNDAPLFSSKNRNPNGILFLAINGRVFAATFGRSAVSYLDRHAFEPDFGIKTAMNMCGNEEIRQTKSESHAITPTHIDRQVNKPADAFAFGLSEAEDLRYISAHMKNHKNITLQGRNNLTIKIVGKEKLNWHILIDYCEDFLVAYASREYTKLFPNYKHFDEATESDSNTLNEYLINQLRLKNTSNISLGIPEVLIDSDYGFAYSNNKKTGDKTYAYLEIRQIYEHISAEKITAKNLKSKHIYAYSYEEDQVLGYKKWPLYNCLSFEHALGERYFVLSDGKWLEVDNDFYSEITNFTQITLHEEACEEIYRGIDISDDEKMQNRESIFNKTICEIRPSCVLFDQAKLQIGSGRKDKEFCDILDLTNDNKIRIIHCKPYKNASSTNYLFSQAQFYCHAFINDQPFLGEIRKHIDLSTSTKKTEYLDYIKPNIADIHGKDYVVCLWLLCDQHAATPVKTEIPLMAQYELKLMHEHLRNTCKFQDVIIRFIPVIKKNYIKAISN</sequence>
<dbReference type="NCBIfam" id="TIGR04141">
    <property type="entry name" value="TIGR04141 family sporadically distributed protein"/>
    <property type="match status" value="1"/>
</dbReference>
<comment type="caution">
    <text evidence="1">The sequence shown here is derived from an EMBL/GenBank/DDBJ whole genome shotgun (WGS) entry which is preliminary data.</text>
</comment>
<dbReference type="Proteomes" id="UP000310574">
    <property type="component" value="Unassembled WGS sequence"/>
</dbReference>
<gene>
    <name evidence="1" type="ORF">E5170_08570</name>
</gene>
<accession>A0AAQ2I2B8</accession>
<dbReference type="Pfam" id="PF19614">
    <property type="entry name" value="DUF6119"/>
    <property type="match status" value="1"/>
</dbReference>
<dbReference type="AlphaFoldDB" id="A0AAQ2I2B8"/>
<reference evidence="1 2" key="1">
    <citation type="submission" date="2019-04" db="EMBL/GenBank/DDBJ databases">
        <title>Draft genome sequence of Pseudomonas sp. M7D1 isolated from rhizosphere of plant the flowery desert.</title>
        <authorList>
            <person name="Poblete-Morales M."/>
            <person name="Plaza N."/>
            <person name="Corsini G."/>
            <person name="Silva E."/>
        </authorList>
    </citation>
    <scope>NUCLEOTIDE SEQUENCE [LARGE SCALE GENOMIC DNA]</scope>
    <source>
        <strain evidence="1 2">M7D1</strain>
    </source>
</reference>
<evidence type="ECO:0000313" key="2">
    <source>
        <dbReference type="Proteomes" id="UP000310574"/>
    </source>
</evidence>
<dbReference type="RefSeq" id="WP_136492546.1">
    <property type="nucleotide sequence ID" value="NZ_SSBS01000002.1"/>
</dbReference>
<protein>
    <recommendedName>
        <fullName evidence="3">Sporadically distributed protein, TIGR04141 family</fullName>
    </recommendedName>
</protein>
<organism evidence="1 2">
    <name type="scientific">Pseudomonas atacamensis</name>
    <dbReference type="NCBI Taxonomy" id="2565368"/>
    <lineage>
        <taxon>Bacteria</taxon>
        <taxon>Pseudomonadati</taxon>
        <taxon>Pseudomonadota</taxon>
        <taxon>Gammaproteobacteria</taxon>
        <taxon>Pseudomonadales</taxon>
        <taxon>Pseudomonadaceae</taxon>
        <taxon>Pseudomonas</taxon>
    </lineage>
</organism>
<name>A0AAQ2I2B8_9PSED</name>
<proteinExistence type="predicted"/>
<dbReference type="InterPro" id="IPR026487">
    <property type="entry name" value="CHP04141"/>
</dbReference>
<evidence type="ECO:0008006" key="3">
    <source>
        <dbReference type="Google" id="ProtNLM"/>
    </source>
</evidence>
<dbReference type="EMBL" id="SSBS01000002">
    <property type="protein sequence ID" value="THF34314.1"/>
    <property type="molecule type" value="Genomic_DNA"/>
</dbReference>